<reference evidence="1 2" key="1">
    <citation type="journal article" date="2023" name="Sci. Data">
        <title>Genome assembly of the Korean intertidal mud-creeper Batillaria attramentaria.</title>
        <authorList>
            <person name="Patra A.K."/>
            <person name="Ho P.T."/>
            <person name="Jun S."/>
            <person name="Lee S.J."/>
            <person name="Kim Y."/>
            <person name="Won Y.J."/>
        </authorList>
    </citation>
    <scope>NUCLEOTIDE SEQUENCE [LARGE SCALE GENOMIC DNA]</scope>
    <source>
        <strain evidence="1">Wonlab-2016</strain>
    </source>
</reference>
<name>A0ABD0J0E1_9CAEN</name>
<organism evidence="1 2">
    <name type="scientific">Batillaria attramentaria</name>
    <dbReference type="NCBI Taxonomy" id="370345"/>
    <lineage>
        <taxon>Eukaryota</taxon>
        <taxon>Metazoa</taxon>
        <taxon>Spiralia</taxon>
        <taxon>Lophotrochozoa</taxon>
        <taxon>Mollusca</taxon>
        <taxon>Gastropoda</taxon>
        <taxon>Caenogastropoda</taxon>
        <taxon>Sorbeoconcha</taxon>
        <taxon>Cerithioidea</taxon>
        <taxon>Batillariidae</taxon>
        <taxon>Batillaria</taxon>
    </lineage>
</organism>
<sequence length="115" mass="13144">MSSAHSKLFSLTEKSSAFPCDHYVPTLGSFYLLLCTALYEEGGFFLRVDRKLNSRYQSISFDRACRNDILFCSLRHAWVHVRGVFAGVACVGACALSNFRHVRRWLLEFQGEKTQ</sequence>
<protein>
    <submittedName>
        <fullName evidence="1">Uncharacterized protein</fullName>
    </submittedName>
</protein>
<keyword evidence="2" id="KW-1185">Reference proteome</keyword>
<dbReference type="EMBL" id="JACVVK020000795">
    <property type="protein sequence ID" value="KAK7445350.1"/>
    <property type="molecule type" value="Genomic_DNA"/>
</dbReference>
<accession>A0ABD0J0E1</accession>
<feature type="non-terminal residue" evidence="1">
    <location>
        <position position="115"/>
    </location>
</feature>
<evidence type="ECO:0000313" key="1">
    <source>
        <dbReference type="EMBL" id="KAK7445350.1"/>
    </source>
</evidence>
<dbReference type="AlphaFoldDB" id="A0ABD0J0E1"/>
<comment type="caution">
    <text evidence="1">The sequence shown here is derived from an EMBL/GenBank/DDBJ whole genome shotgun (WGS) entry which is preliminary data.</text>
</comment>
<proteinExistence type="predicted"/>
<gene>
    <name evidence="1" type="ORF">BaRGS_00040356</name>
</gene>
<dbReference type="Proteomes" id="UP001519460">
    <property type="component" value="Unassembled WGS sequence"/>
</dbReference>
<evidence type="ECO:0000313" key="2">
    <source>
        <dbReference type="Proteomes" id="UP001519460"/>
    </source>
</evidence>